<dbReference type="PANTHER" id="PTHR31469:SF8">
    <property type="entry name" value="OS07G0641000 PROTEIN"/>
    <property type="match status" value="1"/>
</dbReference>
<dbReference type="CDD" id="cd11296">
    <property type="entry name" value="O-FucT_like"/>
    <property type="match status" value="1"/>
</dbReference>
<feature type="transmembrane region" description="Helical" evidence="4">
    <location>
        <begin position="20"/>
        <end position="41"/>
    </location>
</feature>
<dbReference type="GO" id="GO:0016740">
    <property type="term" value="F:transferase activity"/>
    <property type="evidence" value="ECO:0007669"/>
    <property type="project" value="UniProtKB-KW"/>
</dbReference>
<keyword evidence="3" id="KW-0119">Carbohydrate metabolism</keyword>
<dbReference type="PANTHER" id="PTHR31469">
    <property type="entry name" value="OS07G0633600 PROTEIN"/>
    <property type="match status" value="1"/>
</dbReference>
<dbReference type="EMBL" id="HBNS01028435">
    <property type="protein sequence ID" value="CAE4621412.1"/>
    <property type="molecule type" value="Transcribed_RNA"/>
</dbReference>
<keyword evidence="4" id="KW-0472">Membrane</keyword>
<evidence type="ECO:0000256" key="1">
    <source>
        <dbReference type="ARBA" id="ARBA00022679"/>
    </source>
</evidence>
<dbReference type="GO" id="GO:0006004">
    <property type="term" value="P:fucose metabolic process"/>
    <property type="evidence" value="ECO:0007669"/>
    <property type="project" value="UniProtKB-KW"/>
</dbReference>
<dbReference type="AlphaFoldDB" id="A0A7S4VNE7"/>
<name>A0A7S4VNE7_9STRA</name>
<evidence type="ECO:0000256" key="3">
    <source>
        <dbReference type="ARBA" id="ARBA00023277"/>
    </source>
</evidence>
<accession>A0A7S4VNE7</accession>
<dbReference type="InterPro" id="IPR019378">
    <property type="entry name" value="GDP-Fuc_O-FucTrfase"/>
</dbReference>
<evidence type="ECO:0000256" key="2">
    <source>
        <dbReference type="ARBA" id="ARBA00023253"/>
    </source>
</evidence>
<keyword evidence="4" id="KW-0812">Transmembrane</keyword>
<dbReference type="Gene3D" id="3.40.50.11350">
    <property type="match status" value="1"/>
</dbReference>
<keyword evidence="4" id="KW-1133">Transmembrane helix</keyword>
<reference evidence="5" key="1">
    <citation type="submission" date="2021-01" db="EMBL/GenBank/DDBJ databases">
        <authorList>
            <person name="Corre E."/>
            <person name="Pelletier E."/>
            <person name="Niang G."/>
            <person name="Scheremetjew M."/>
            <person name="Finn R."/>
            <person name="Kale V."/>
            <person name="Holt S."/>
            <person name="Cochrane G."/>
            <person name="Meng A."/>
            <person name="Brown T."/>
            <person name="Cohen L."/>
        </authorList>
    </citation>
    <scope>NUCLEOTIDE SEQUENCE</scope>
    <source>
        <strain evidence="5">GSO104</strain>
    </source>
</reference>
<dbReference type="Gene3D" id="3.40.50.11340">
    <property type="match status" value="1"/>
</dbReference>
<organism evidence="5">
    <name type="scientific">Ditylum brightwellii</name>
    <dbReference type="NCBI Taxonomy" id="49249"/>
    <lineage>
        <taxon>Eukaryota</taxon>
        <taxon>Sar</taxon>
        <taxon>Stramenopiles</taxon>
        <taxon>Ochrophyta</taxon>
        <taxon>Bacillariophyta</taxon>
        <taxon>Mediophyceae</taxon>
        <taxon>Lithodesmiophycidae</taxon>
        <taxon>Lithodesmiales</taxon>
        <taxon>Lithodesmiaceae</taxon>
        <taxon>Ditylum</taxon>
    </lineage>
</organism>
<keyword evidence="2" id="KW-0294">Fucose metabolism</keyword>
<dbReference type="FunFam" id="3.40.50.11350:FF:000014">
    <property type="entry name" value="Uncharacterized protein"/>
    <property type="match status" value="1"/>
</dbReference>
<protein>
    <recommendedName>
        <fullName evidence="6">O-fucosyltransferase family protein</fullName>
    </recommendedName>
</protein>
<dbReference type="Pfam" id="PF10250">
    <property type="entry name" value="O-FucT"/>
    <property type="match status" value="1"/>
</dbReference>
<keyword evidence="1" id="KW-0808">Transferase</keyword>
<evidence type="ECO:0000313" key="5">
    <source>
        <dbReference type="EMBL" id="CAE4621412.1"/>
    </source>
</evidence>
<evidence type="ECO:0000256" key="4">
    <source>
        <dbReference type="SAM" id="Phobius"/>
    </source>
</evidence>
<proteinExistence type="predicted"/>
<sequence length="568" mass="65748">MSQTRRKELPLKRKHVSLNVILFIFIFSCAASSFIMFRYGISEEDEHVLHQMASVEKFKEMHLNHDTESNANFKTKKPPVPMPPQEDRELHLARGVAGLPMSQTPALEGAERGKIECDVDANDLAYWNEPQGLRDIHFQSPFAVVEDDSSEKYLSFEPDSGGWNNIRMSLENMFVIAAATNRTLVLPPEQPVYLLNYDKKKHHRGFADFYPIHKPYFRNRLKIITTEEFLQREGDANGRLPISEELKERVMKAHQVCERRAKSSISCFAVYDHLRSVGYVPSIDGNKNCFVFDTDAYQGNKMTTAHSRAAKNFCSGRKMELLTADTQNHTLIHFQTSEQKYRILNHFYGFVHFTDPAIDNFYKRFVRDYMHYTDVIFCAAGKIIHSLQEEGKKLGFGADKEGVGGYSSLHVRRGDLQYKEVKISAEEWYSNSKDLWMEDEILFIASDERNKTFFDPIKEHHDIRFLDDYRELAGLDDLDPNYMGMVDTIVASRGRIFVGTFYSTFTGFITRMRGYNGISMADTYYGHNKYKTELHDWNHEHRGSEFSHEWPSGWVGIDGDVVPSREIF</sequence>
<gene>
    <name evidence="5" type="ORF">DBRI00130_LOCUS22347</name>
</gene>
<dbReference type="PROSITE" id="PS51257">
    <property type="entry name" value="PROKAR_LIPOPROTEIN"/>
    <property type="match status" value="1"/>
</dbReference>
<evidence type="ECO:0008006" key="6">
    <source>
        <dbReference type="Google" id="ProtNLM"/>
    </source>
</evidence>